<keyword evidence="2" id="KW-0479">Metal-binding</keyword>
<dbReference type="Gene3D" id="2.60.120.620">
    <property type="entry name" value="q2cbj1_9rhob like domain"/>
    <property type="match status" value="1"/>
</dbReference>
<dbReference type="Pfam" id="PF13640">
    <property type="entry name" value="2OG-FeII_Oxy_3"/>
    <property type="match status" value="1"/>
</dbReference>
<evidence type="ECO:0000256" key="5">
    <source>
        <dbReference type="ARBA" id="ARBA00023002"/>
    </source>
</evidence>
<evidence type="ECO:0000256" key="2">
    <source>
        <dbReference type="ARBA" id="ARBA00022723"/>
    </source>
</evidence>
<accession>A0ABU7ZJ60</accession>
<evidence type="ECO:0000256" key="4">
    <source>
        <dbReference type="ARBA" id="ARBA00022964"/>
    </source>
</evidence>
<dbReference type="SUPFAM" id="SSF51197">
    <property type="entry name" value="Clavaminate synthase-like"/>
    <property type="match status" value="1"/>
</dbReference>
<evidence type="ECO:0000313" key="8">
    <source>
        <dbReference type="EMBL" id="MEH0095271.1"/>
    </source>
</evidence>
<evidence type="ECO:0000256" key="1">
    <source>
        <dbReference type="ARBA" id="ARBA00001961"/>
    </source>
</evidence>
<dbReference type="InterPro" id="IPR005123">
    <property type="entry name" value="Oxoglu/Fe-dep_dioxygenase_dom"/>
</dbReference>
<evidence type="ECO:0000256" key="6">
    <source>
        <dbReference type="ARBA" id="ARBA00023004"/>
    </source>
</evidence>
<comment type="cofactor">
    <cofactor evidence="1">
        <name>L-ascorbate</name>
        <dbReference type="ChEBI" id="CHEBI:38290"/>
    </cofactor>
</comment>
<keyword evidence="6" id="KW-0408">Iron</keyword>
<feature type="domain" description="Fe2OG dioxygenase" evidence="7">
    <location>
        <begin position="79"/>
        <end position="177"/>
    </location>
</feature>
<sequence length="181" mass="20227">MFKHTMKDVFTPAECAEIIALAENVEMKDGGLVGGIQHNIRRARISWLDDQGSAAFVMNRILETVATANREAFQFDITDFQERLQVAAYDETDEGHYDWHSDIGDGAIARQRKLTIVVQLSQPDLYTGGSLDLDLGSAKWSAPREQGSATLFASFMLHRVTPVSSGRRYSLTCWCHGPSFR</sequence>
<dbReference type="RefSeq" id="WP_334250111.1">
    <property type="nucleotide sequence ID" value="NZ_JBAKBE010000002.1"/>
</dbReference>
<keyword evidence="3" id="KW-0847">Vitamin C</keyword>
<evidence type="ECO:0000256" key="3">
    <source>
        <dbReference type="ARBA" id="ARBA00022896"/>
    </source>
</evidence>
<protein>
    <submittedName>
        <fullName evidence="8">2OG-Fe(II) oxygenase</fullName>
    </submittedName>
</protein>
<dbReference type="PROSITE" id="PS51471">
    <property type="entry name" value="FE2OG_OXY"/>
    <property type="match status" value="1"/>
</dbReference>
<dbReference type="InterPro" id="IPR044862">
    <property type="entry name" value="Pro_4_hyd_alph_FE2OG_OXY"/>
</dbReference>
<name>A0ABU7ZJ60_9HYPH</name>
<proteinExistence type="predicted"/>
<dbReference type="Proteomes" id="UP001380822">
    <property type="component" value="Unassembled WGS sequence"/>
</dbReference>
<dbReference type="InterPro" id="IPR045054">
    <property type="entry name" value="P4HA-like"/>
</dbReference>
<comment type="caution">
    <text evidence="8">The sequence shown here is derived from an EMBL/GenBank/DDBJ whole genome shotgun (WGS) entry which is preliminary data.</text>
</comment>
<evidence type="ECO:0000313" key="9">
    <source>
        <dbReference type="Proteomes" id="UP001380822"/>
    </source>
</evidence>
<reference evidence="8 9" key="1">
    <citation type="submission" date="2024-02" db="EMBL/GenBank/DDBJ databases">
        <title>A new putative Pannonibacter species isolated from two cases of bloodstream infections in paediatric patients.</title>
        <authorList>
            <person name="Castellana S."/>
            <person name="De Laurentiis V."/>
            <person name="Grassi M."/>
            <person name="De Leonardis F."/>
            <person name="Mosca A."/>
            <person name="De Carlo C."/>
            <person name="Sparapano E."/>
            <person name="Ronga L."/>
            <person name="Santacroce L."/>
            <person name="Chironna M."/>
            <person name="De Robertis A."/>
            <person name="Bianco A."/>
            <person name="Del Sambro L."/>
            <person name="Capozzi L."/>
            <person name="Parisi A."/>
        </authorList>
    </citation>
    <scope>NUCLEOTIDE SEQUENCE [LARGE SCALE GENOMIC DNA]</scope>
    <source>
        <strain evidence="8 9">Pt2</strain>
    </source>
</reference>
<dbReference type="PANTHER" id="PTHR10869">
    <property type="entry name" value="PROLYL 4-HYDROXYLASE ALPHA SUBUNIT"/>
    <property type="match status" value="1"/>
</dbReference>
<evidence type="ECO:0000259" key="7">
    <source>
        <dbReference type="PROSITE" id="PS51471"/>
    </source>
</evidence>
<dbReference type="SMART" id="SM00702">
    <property type="entry name" value="P4Hc"/>
    <property type="match status" value="1"/>
</dbReference>
<gene>
    <name evidence="8" type="ORF">V6L76_03350</name>
</gene>
<organism evidence="8 9">
    <name type="scientific">Pannonibacter anstelovis</name>
    <dbReference type="NCBI Taxonomy" id="3121537"/>
    <lineage>
        <taxon>Bacteria</taxon>
        <taxon>Pseudomonadati</taxon>
        <taxon>Pseudomonadota</taxon>
        <taxon>Alphaproteobacteria</taxon>
        <taxon>Hyphomicrobiales</taxon>
        <taxon>Stappiaceae</taxon>
        <taxon>Pannonibacter</taxon>
    </lineage>
</organism>
<dbReference type="EMBL" id="JBAKBE010000002">
    <property type="protein sequence ID" value="MEH0095271.1"/>
    <property type="molecule type" value="Genomic_DNA"/>
</dbReference>
<dbReference type="InterPro" id="IPR006620">
    <property type="entry name" value="Pro_4_hyd_alph"/>
</dbReference>
<keyword evidence="9" id="KW-1185">Reference proteome</keyword>
<keyword evidence="4" id="KW-0223">Dioxygenase</keyword>
<keyword evidence="5" id="KW-0560">Oxidoreductase</keyword>
<dbReference type="PANTHER" id="PTHR10869:SF238">
    <property type="entry name" value="PROLYL 4-HYDROXYLASE 6-RELATED"/>
    <property type="match status" value="1"/>
</dbReference>